<evidence type="ECO:0000256" key="1">
    <source>
        <dbReference type="SAM" id="MobiDB-lite"/>
    </source>
</evidence>
<gene>
    <name evidence="2" type="ORF">GALL_198280</name>
</gene>
<reference evidence="2" key="1">
    <citation type="submission" date="2016-10" db="EMBL/GenBank/DDBJ databases">
        <title>Sequence of Gallionella enrichment culture.</title>
        <authorList>
            <person name="Poehlein A."/>
            <person name="Muehling M."/>
            <person name="Daniel R."/>
        </authorList>
    </citation>
    <scope>NUCLEOTIDE SEQUENCE</scope>
</reference>
<feature type="region of interest" description="Disordered" evidence="1">
    <location>
        <begin position="241"/>
        <end position="305"/>
    </location>
</feature>
<sequence>MRGQRAGQPLGAHIGDAVALGVGAAHTRAVGQVDAETVGRAQAGALADQHHHLAGTQQRADFVAQRHARLLGHHHGADAPAGQALAGFDEQGHGVLLRGARRKAVGDDEHHVAGIGMQRGQAFAAGGVGPAAEVGAAQVLRAVGGGAVRAQRGAESGVAQRGQQGDGVEPGVHGVARLGMGQAKVEHGAGGQTVAGTAEGDTRQRETAQILPGVGRREAGGRLRGCGVRGRHVGGFRGLGRGHGGLTIARRRPAAAGAGRGPAGGPGRRRCPCGSARPRTPGRDACRARGAGRGRRGRMCSGSPA</sequence>
<comment type="caution">
    <text evidence="2">The sequence shown here is derived from an EMBL/GenBank/DDBJ whole genome shotgun (WGS) entry which is preliminary data.</text>
</comment>
<accession>A0A1J5RRH9</accession>
<proteinExistence type="predicted"/>
<name>A0A1J5RRH9_9ZZZZ</name>
<protein>
    <submittedName>
        <fullName evidence="2">Uncharacterized protein</fullName>
    </submittedName>
</protein>
<dbReference type="AlphaFoldDB" id="A0A1J5RRH9"/>
<organism evidence="2">
    <name type="scientific">mine drainage metagenome</name>
    <dbReference type="NCBI Taxonomy" id="410659"/>
    <lineage>
        <taxon>unclassified sequences</taxon>
        <taxon>metagenomes</taxon>
        <taxon>ecological metagenomes</taxon>
    </lineage>
</organism>
<evidence type="ECO:0000313" key="2">
    <source>
        <dbReference type="EMBL" id="OIQ98234.1"/>
    </source>
</evidence>
<dbReference type="EMBL" id="MLJW01000122">
    <property type="protein sequence ID" value="OIQ98234.1"/>
    <property type="molecule type" value="Genomic_DNA"/>
</dbReference>